<name>A0A1Z4GLE0_9CYAN</name>
<gene>
    <name evidence="2" type="ORF">NIES21_41630</name>
</gene>
<accession>A0A1Z4GLE0</accession>
<organism evidence="2 3">
    <name type="scientific">Anabaenopsis circularis NIES-21</name>
    <dbReference type="NCBI Taxonomy" id="1085406"/>
    <lineage>
        <taxon>Bacteria</taxon>
        <taxon>Bacillati</taxon>
        <taxon>Cyanobacteriota</taxon>
        <taxon>Cyanophyceae</taxon>
        <taxon>Nostocales</taxon>
        <taxon>Nodulariaceae</taxon>
        <taxon>Anabaenopsis</taxon>
    </lineage>
</organism>
<evidence type="ECO:0000313" key="3">
    <source>
        <dbReference type="Proteomes" id="UP000218287"/>
    </source>
</evidence>
<evidence type="ECO:0000256" key="1">
    <source>
        <dbReference type="SAM" id="Phobius"/>
    </source>
</evidence>
<feature type="transmembrane region" description="Helical" evidence="1">
    <location>
        <begin position="12"/>
        <end position="31"/>
    </location>
</feature>
<sequence>MLTPDTVQVAVNYEILAVFLELIHGIFIISVNK</sequence>
<proteinExistence type="predicted"/>
<evidence type="ECO:0000313" key="2">
    <source>
        <dbReference type="EMBL" id="BAY18317.1"/>
    </source>
</evidence>
<keyword evidence="1" id="KW-0812">Transmembrane</keyword>
<dbReference type="Proteomes" id="UP000218287">
    <property type="component" value="Chromosome"/>
</dbReference>
<keyword evidence="1" id="KW-0472">Membrane</keyword>
<keyword evidence="3" id="KW-1185">Reference proteome</keyword>
<dbReference type="AlphaFoldDB" id="A0A1Z4GLE0"/>
<dbReference type="EMBL" id="AP018174">
    <property type="protein sequence ID" value="BAY18317.1"/>
    <property type="molecule type" value="Genomic_DNA"/>
</dbReference>
<protein>
    <submittedName>
        <fullName evidence="2">Uncharacterized protein</fullName>
    </submittedName>
</protein>
<keyword evidence="1" id="KW-1133">Transmembrane helix</keyword>
<reference evidence="2 3" key="1">
    <citation type="submission" date="2017-06" db="EMBL/GenBank/DDBJ databases">
        <title>Genome sequencing of cyanobaciteial culture collection at National Institute for Environmental Studies (NIES).</title>
        <authorList>
            <person name="Hirose Y."/>
            <person name="Shimura Y."/>
            <person name="Fujisawa T."/>
            <person name="Nakamura Y."/>
            <person name="Kawachi M."/>
        </authorList>
    </citation>
    <scope>NUCLEOTIDE SEQUENCE [LARGE SCALE GENOMIC DNA]</scope>
    <source>
        <strain evidence="2 3">NIES-21</strain>
    </source>
</reference>